<keyword evidence="2" id="KW-1185">Reference proteome</keyword>
<dbReference type="SUPFAM" id="SSF52402">
    <property type="entry name" value="Adenine nucleotide alpha hydrolases-like"/>
    <property type="match status" value="1"/>
</dbReference>
<organism evidence="1 2">
    <name type="scientific">Olivibacter oleidegradans</name>
    <dbReference type="NCBI Taxonomy" id="760123"/>
    <lineage>
        <taxon>Bacteria</taxon>
        <taxon>Pseudomonadati</taxon>
        <taxon>Bacteroidota</taxon>
        <taxon>Sphingobacteriia</taxon>
        <taxon>Sphingobacteriales</taxon>
        <taxon>Sphingobacteriaceae</taxon>
        <taxon>Olivibacter</taxon>
    </lineage>
</organism>
<reference evidence="1 2" key="1">
    <citation type="submission" date="2024-09" db="EMBL/GenBank/DDBJ databases">
        <authorList>
            <person name="Sun Q."/>
            <person name="Mori K."/>
        </authorList>
    </citation>
    <scope>NUCLEOTIDE SEQUENCE [LARGE SCALE GENOMIC DNA]</scope>
    <source>
        <strain evidence="1 2">CCM 7765</strain>
    </source>
</reference>
<comment type="caution">
    <text evidence="1">The sequence shown here is derived from an EMBL/GenBank/DDBJ whole genome shotgun (WGS) entry which is preliminary data.</text>
</comment>
<name>A0ABV6HLD7_9SPHI</name>
<evidence type="ECO:0000313" key="2">
    <source>
        <dbReference type="Proteomes" id="UP001589774"/>
    </source>
</evidence>
<protein>
    <recommendedName>
        <fullName evidence="3">Nucleotide-binding universal stress UspA family protein</fullName>
    </recommendedName>
</protein>
<evidence type="ECO:0000313" key="1">
    <source>
        <dbReference type="EMBL" id="MFC0319511.1"/>
    </source>
</evidence>
<dbReference type="EMBL" id="JBHLWO010000002">
    <property type="protein sequence ID" value="MFC0319511.1"/>
    <property type="molecule type" value="Genomic_DNA"/>
</dbReference>
<evidence type="ECO:0008006" key="3">
    <source>
        <dbReference type="Google" id="ProtNLM"/>
    </source>
</evidence>
<accession>A0ABV6HLD7</accession>
<dbReference type="RefSeq" id="WP_130855895.1">
    <property type="nucleotide sequence ID" value="NZ_JBHLWO010000002.1"/>
</dbReference>
<sequence length="264" mass="30638">MSGRKKVLIPLNFSVKTFYVLQFVLKKANLFDWSVFIILSFENDKSENKEDIDQKLEHLMRQAKNDFPLVHIRGEAIQGDILQFLLDLNRSEHFDLIVSGQYADILHYASRDLTEGLVEQCYTPVLVLPESQHLPNLRHVGVMTSFHENEIESIKLVEQLFDGKLDITVFHVANEEKKELAYERMREWELDIRGNIEKVDIHFLVVEADTVLEGVKRAINEEDIDVLVVTSIAKTFVKKILSKNLFKELTQVQVIRPTLFVKCD</sequence>
<dbReference type="Gene3D" id="3.40.50.12370">
    <property type="match status" value="1"/>
</dbReference>
<dbReference type="Proteomes" id="UP001589774">
    <property type="component" value="Unassembled WGS sequence"/>
</dbReference>
<gene>
    <name evidence="1" type="ORF">ACFFI0_14415</name>
</gene>
<proteinExistence type="predicted"/>